<keyword evidence="4" id="KW-0862">Zinc</keyword>
<proteinExistence type="predicted"/>
<keyword evidence="2" id="KW-0479">Metal-binding</keyword>
<evidence type="ECO:0000313" key="6">
    <source>
        <dbReference type="EMBL" id="ALQ40591.1"/>
    </source>
</evidence>
<dbReference type="EMBL" id="CP013331">
    <property type="protein sequence ID" value="ALQ40591.1"/>
    <property type="molecule type" value="Genomic_DNA"/>
</dbReference>
<dbReference type="InterPro" id="IPR051453">
    <property type="entry name" value="MBL_Glyoxalase_II"/>
</dbReference>
<name>A0A0S2ZPB1_9FUSO</name>
<evidence type="ECO:0000256" key="3">
    <source>
        <dbReference type="ARBA" id="ARBA00022801"/>
    </source>
</evidence>
<dbReference type="SUPFAM" id="SSF56281">
    <property type="entry name" value="Metallo-hydrolase/oxidoreductase"/>
    <property type="match status" value="1"/>
</dbReference>
<reference evidence="6 7" key="1">
    <citation type="submission" date="2015-11" db="EMBL/GenBank/DDBJ databases">
        <authorList>
            <person name="Zhang Y."/>
            <person name="Guo Z."/>
        </authorList>
    </citation>
    <scope>NUCLEOTIDE SEQUENCE [LARGE SCALE GENOMIC DNA]</scope>
    <source>
        <strain evidence="6 7">ChDC F174</strain>
    </source>
</reference>
<dbReference type="SMART" id="SM00849">
    <property type="entry name" value="Lactamase_B"/>
    <property type="match status" value="1"/>
</dbReference>
<sequence>MRVKCFHLGAYGTNCFLAYDENNIAYFFDCGGRNLDKVYDFINEHNLNLKYIVLTHGHGDHIEGLNDLSSHYPEAKVYIGEEEKDFLYNSELSLSDRIFGEIFRFKGDIHTVKEGDMVGDFKVIDTPGHTIGSKSFYYENDKILITGDTLFRRSYGRYDLPTGDLEMLCHSLEKLSKLPDETVVYNGHTDSTTIGEEKLFLSRVGIL</sequence>
<dbReference type="CDD" id="cd06262">
    <property type="entry name" value="metallo-hydrolase-like_MBL-fold"/>
    <property type="match status" value="1"/>
</dbReference>
<dbReference type="RefSeq" id="WP_005917027.1">
    <property type="nucleotide sequence ID" value="NZ_ATKF01000036.1"/>
</dbReference>
<dbReference type="GeneID" id="60659785"/>
<gene>
    <name evidence="6" type="ORF">RN87_08635</name>
</gene>
<dbReference type="Pfam" id="PF00753">
    <property type="entry name" value="Lactamase_B"/>
    <property type="match status" value="1"/>
</dbReference>
<dbReference type="Gene3D" id="3.60.15.10">
    <property type="entry name" value="Ribonuclease Z/Hydroxyacylglutathione hydrolase-like"/>
    <property type="match status" value="1"/>
</dbReference>
<dbReference type="PANTHER" id="PTHR46233:SF3">
    <property type="entry name" value="HYDROXYACYLGLUTATHIONE HYDROLASE GLOC"/>
    <property type="match status" value="1"/>
</dbReference>
<dbReference type="Proteomes" id="UP000063275">
    <property type="component" value="Chromosome"/>
</dbReference>
<evidence type="ECO:0000256" key="4">
    <source>
        <dbReference type="ARBA" id="ARBA00022833"/>
    </source>
</evidence>
<accession>A0A0S2ZPB1</accession>
<dbReference type="GO" id="GO:0016787">
    <property type="term" value="F:hydrolase activity"/>
    <property type="evidence" value="ECO:0007669"/>
    <property type="project" value="UniProtKB-KW"/>
</dbReference>
<evidence type="ECO:0000313" key="7">
    <source>
        <dbReference type="Proteomes" id="UP000063275"/>
    </source>
</evidence>
<dbReference type="PANTHER" id="PTHR46233">
    <property type="entry name" value="HYDROXYACYLGLUTATHIONE HYDROLASE GLOC"/>
    <property type="match status" value="1"/>
</dbReference>
<feature type="domain" description="Metallo-beta-lactamase" evidence="5">
    <location>
        <begin position="12"/>
        <end position="188"/>
    </location>
</feature>
<protein>
    <submittedName>
        <fullName evidence="6">Hydroxyacylglutathione hydrolase</fullName>
    </submittedName>
</protein>
<dbReference type="InterPro" id="IPR001279">
    <property type="entry name" value="Metallo-B-lactamas"/>
</dbReference>
<evidence type="ECO:0000256" key="1">
    <source>
        <dbReference type="ARBA" id="ARBA00001947"/>
    </source>
</evidence>
<evidence type="ECO:0000259" key="5">
    <source>
        <dbReference type="SMART" id="SM00849"/>
    </source>
</evidence>
<dbReference type="OrthoDB" id="9802248at2"/>
<evidence type="ECO:0000256" key="2">
    <source>
        <dbReference type="ARBA" id="ARBA00022723"/>
    </source>
</evidence>
<comment type="cofactor">
    <cofactor evidence="1">
        <name>Zn(2+)</name>
        <dbReference type="ChEBI" id="CHEBI:29105"/>
    </cofactor>
</comment>
<dbReference type="KEGG" id="fhw:RN87_08635"/>
<keyword evidence="3 6" id="KW-0378">Hydrolase</keyword>
<dbReference type="GO" id="GO:0046872">
    <property type="term" value="F:metal ion binding"/>
    <property type="evidence" value="ECO:0007669"/>
    <property type="project" value="UniProtKB-KW"/>
</dbReference>
<organism evidence="6">
    <name type="scientific">Fusobacterium hwasookii ChDC F174</name>
    <dbReference type="NCBI Taxonomy" id="1307442"/>
    <lineage>
        <taxon>Bacteria</taxon>
        <taxon>Fusobacteriati</taxon>
        <taxon>Fusobacteriota</taxon>
        <taxon>Fusobacteriia</taxon>
        <taxon>Fusobacteriales</taxon>
        <taxon>Fusobacteriaceae</taxon>
        <taxon>Fusobacterium</taxon>
    </lineage>
</organism>
<dbReference type="AlphaFoldDB" id="A0A0S2ZPB1"/>
<dbReference type="InterPro" id="IPR036866">
    <property type="entry name" value="RibonucZ/Hydroxyglut_hydro"/>
</dbReference>